<organism evidence="3 4">
    <name type="scientific">Butyrivibrio fibrisolvens</name>
    <dbReference type="NCBI Taxonomy" id="831"/>
    <lineage>
        <taxon>Bacteria</taxon>
        <taxon>Bacillati</taxon>
        <taxon>Bacillota</taxon>
        <taxon>Clostridia</taxon>
        <taxon>Lachnospirales</taxon>
        <taxon>Lachnospiraceae</taxon>
        <taxon>Butyrivibrio</taxon>
    </lineage>
</organism>
<sequence>MKGIVLSSDSDNNKTVVLTDEGIVKTINGTFEIGKKVNIRPKSKKRHVLKNISIVLGTCAVLMVFTLGSLYAIGRLSDSDDNSAVSSSQDNSGEGGSTILNDDTSSTAAENNLNESSESEEIADDNSGSEDSSSDSDNISTDDSNTAAEGTSNIPDASPSANDGTTPPEIPEGGQDQGPQGGQAPSGQAPDGQQPGTMGEAPATN</sequence>
<proteinExistence type="predicted"/>
<evidence type="ECO:0008006" key="5">
    <source>
        <dbReference type="Google" id="ProtNLM"/>
    </source>
</evidence>
<feature type="region of interest" description="Disordered" evidence="1">
    <location>
        <begin position="78"/>
        <end position="205"/>
    </location>
</feature>
<feature type="compositionally biased region" description="Low complexity" evidence="1">
    <location>
        <begin position="135"/>
        <end position="145"/>
    </location>
</feature>
<evidence type="ECO:0000313" key="3">
    <source>
        <dbReference type="EMBL" id="SER61376.1"/>
    </source>
</evidence>
<feature type="compositionally biased region" description="Low complexity" evidence="1">
    <location>
        <begin position="182"/>
        <end position="196"/>
    </location>
</feature>
<feature type="transmembrane region" description="Helical" evidence="2">
    <location>
        <begin position="52"/>
        <end position="73"/>
    </location>
</feature>
<feature type="compositionally biased region" description="Low complexity" evidence="1">
    <location>
        <begin position="105"/>
        <end position="116"/>
    </location>
</feature>
<dbReference type="RefSeq" id="WP_074755433.1">
    <property type="nucleotide sequence ID" value="NZ_FOGJ01000008.1"/>
</dbReference>
<dbReference type="AlphaFoldDB" id="A0A1H9QLI3"/>
<keyword evidence="2" id="KW-0812">Transmembrane</keyword>
<evidence type="ECO:0000256" key="2">
    <source>
        <dbReference type="SAM" id="Phobius"/>
    </source>
</evidence>
<protein>
    <recommendedName>
        <fullName evidence="5">RsgI N-terminal anti-sigma domain-containing protein</fullName>
    </recommendedName>
</protein>
<name>A0A1H9QLI3_BUTFI</name>
<evidence type="ECO:0000313" key="4">
    <source>
        <dbReference type="Proteomes" id="UP000182584"/>
    </source>
</evidence>
<dbReference type="OrthoDB" id="9800626at2"/>
<feature type="compositionally biased region" description="Low complexity" evidence="1">
    <location>
        <begin position="82"/>
        <end position="92"/>
    </location>
</feature>
<evidence type="ECO:0000256" key="1">
    <source>
        <dbReference type="SAM" id="MobiDB-lite"/>
    </source>
</evidence>
<feature type="compositionally biased region" description="Polar residues" evidence="1">
    <location>
        <begin position="146"/>
        <end position="165"/>
    </location>
</feature>
<dbReference type="Proteomes" id="UP000182584">
    <property type="component" value="Unassembled WGS sequence"/>
</dbReference>
<feature type="compositionally biased region" description="Acidic residues" evidence="1">
    <location>
        <begin position="117"/>
        <end position="134"/>
    </location>
</feature>
<accession>A0A1H9QLI3</accession>
<reference evidence="3 4" key="1">
    <citation type="submission" date="2016-10" db="EMBL/GenBank/DDBJ databases">
        <authorList>
            <person name="de Groot N.N."/>
        </authorList>
    </citation>
    <scope>NUCLEOTIDE SEQUENCE [LARGE SCALE GENOMIC DNA]</scope>
    <source>
        <strain evidence="3 4">AR40</strain>
    </source>
</reference>
<keyword evidence="2" id="KW-0472">Membrane</keyword>
<dbReference type="EMBL" id="FOGJ01000008">
    <property type="protein sequence ID" value="SER61376.1"/>
    <property type="molecule type" value="Genomic_DNA"/>
</dbReference>
<keyword evidence="2" id="KW-1133">Transmembrane helix</keyword>
<gene>
    <name evidence="3" type="ORF">SAMN04487884_10849</name>
</gene>